<dbReference type="InterPro" id="IPR046336">
    <property type="entry name" value="Lon_prtase_N_sf"/>
</dbReference>
<organism evidence="2 3">
    <name type="scientific">Maioricimonas rarisocia</name>
    <dbReference type="NCBI Taxonomy" id="2528026"/>
    <lineage>
        <taxon>Bacteria</taxon>
        <taxon>Pseudomonadati</taxon>
        <taxon>Planctomycetota</taxon>
        <taxon>Planctomycetia</taxon>
        <taxon>Planctomycetales</taxon>
        <taxon>Planctomycetaceae</taxon>
        <taxon>Maioricimonas</taxon>
    </lineage>
</organism>
<gene>
    <name evidence="2" type="primary">lon2</name>
    <name evidence="2" type="ORF">Mal4_36100</name>
</gene>
<dbReference type="EC" id="3.4.21.53" evidence="2"/>
<evidence type="ECO:0000259" key="1">
    <source>
        <dbReference type="PROSITE" id="PS51787"/>
    </source>
</evidence>
<dbReference type="Gene3D" id="2.30.130.40">
    <property type="entry name" value="LON domain-like"/>
    <property type="match status" value="1"/>
</dbReference>
<keyword evidence="2" id="KW-0378">Hydrolase</keyword>
<protein>
    <submittedName>
        <fullName evidence="2">Lon protease 2</fullName>
        <ecNumber evidence="2">3.4.21.53</ecNumber>
    </submittedName>
</protein>
<name>A0A517ZA00_9PLAN</name>
<dbReference type="GO" id="GO:0004252">
    <property type="term" value="F:serine-type endopeptidase activity"/>
    <property type="evidence" value="ECO:0007669"/>
    <property type="project" value="UniProtKB-EC"/>
</dbReference>
<accession>A0A517ZA00</accession>
<dbReference type="EMBL" id="CP036275">
    <property type="protein sequence ID" value="QDU39271.1"/>
    <property type="molecule type" value="Genomic_DNA"/>
</dbReference>
<keyword evidence="3" id="KW-1185">Reference proteome</keyword>
<dbReference type="RefSeq" id="WP_145370475.1">
    <property type="nucleotide sequence ID" value="NZ_CP036275.1"/>
</dbReference>
<dbReference type="Pfam" id="PF02190">
    <property type="entry name" value="LON_substr_bdg"/>
    <property type="match status" value="1"/>
</dbReference>
<dbReference type="PROSITE" id="PS51787">
    <property type="entry name" value="LON_N"/>
    <property type="match status" value="1"/>
</dbReference>
<dbReference type="InterPro" id="IPR015947">
    <property type="entry name" value="PUA-like_sf"/>
</dbReference>
<dbReference type="PANTHER" id="PTHR46732:SF8">
    <property type="entry name" value="ATP-DEPENDENT PROTEASE LA (LON) DOMAIN PROTEIN"/>
    <property type="match status" value="1"/>
</dbReference>
<dbReference type="SMART" id="SM00464">
    <property type="entry name" value="LON"/>
    <property type="match status" value="1"/>
</dbReference>
<feature type="domain" description="Lon N-terminal" evidence="1">
    <location>
        <begin position="18"/>
        <end position="215"/>
    </location>
</feature>
<keyword evidence="2" id="KW-0645">Protease</keyword>
<sequence>MTSKDFGELEAAGFSGTAPLFPLPNAVLFPQIVQPLHIFEDRYRAMTADALNGERVLAMALLQSGWEASAEQNDIPIHPVVCLGRITLDQQLEDGRYMLLVRGISRARVVSEDTTSRPYRIGQLELLEDRYPQDPMIDRKARRDELLDLFYELYPGDASHQTVQPFLERELGLGALCDLLAYVSHLPAERAAAVLAELNVDARSDLVLDEMRTRLRSQTARERSEPFPPDFSVN</sequence>
<dbReference type="GO" id="GO:0006508">
    <property type="term" value="P:proteolysis"/>
    <property type="evidence" value="ECO:0007669"/>
    <property type="project" value="UniProtKB-KW"/>
</dbReference>
<dbReference type="PANTHER" id="PTHR46732">
    <property type="entry name" value="ATP-DEPENDENT PROTEASE LA (LON) DOMAIN PROTEIN"/>
    <property type="match status" value="1"/>
</dbReference>
<dbReference type="KEGG" id="mri:Mal4_36100"/>
<dbReference type="Proteomes" id="UP000320496">
    <property type="component" value="Chromosome"/>
</dbReference>
<dbReference type="SUPFAM" id="SSF88697">
    <property type="entry name" value="PUA domain-like"/>
    <property type="match status" value="1"/>
</dbReference>
<proteinExistence type="predicted"/>
<reference evidence="2 3" key="1">
    <citation type="submission" date="2019-02" db="EMBL/GenBank/DDBJ databases">
        <title>Deep-cultivation of Planctomycetes and their phenomic and genomic characterization uncovers novel biology.</title>
        <authorList>
            <person name="Wiegand S."/>
            <person name="Jogler M."/>
            <person name="Boedeker C."/>
            <person name="Pinto D."/>
            <person name="Vollmers J."/>
            <person name="Rivas-Marin E."/>
            <person name="Kohn T."/>
            <person name="Peeters S.H."/>
            <person name="Heuer A."/>
            <person name="Rast P."/>
            <person name="Oberbeckmann S."/>
            <person name="Bunk B."/>
            <person name="Jeske O."/>
            <person name="Meyerdierks A."/>
            <person name="Storesund J.E."/>
            <person name="Kallscheuer N."/>
            <person name="Luecker S."/>
            <person name="Lage O.M."/>
            <person name="Pohl T."/>
            <person name="Merkel B.J."/>
            <person name="Hornburger P."/>
            <person name="Mueller R.-W."/>
            <person name="Bruemmer F."/>
            <person name="Labrenz M."/>
            <person name="Spormann A.M."/>
            <person name="Op den Camp H."/>
            <person name="Overmann J."/>
            <person name="Amann R."/>
            <person name="Jetten M.S.M."/>
            <person name="Mascher T."/>
            <person name="Medema M.H."/>
            <person name="Devos D.P."/>
            <person name="Kaster A.-K."/>
            <person name="Ovreas L."/>
            <person name="Rohde M."/>
            <person name="Galperin M.Y."/>
            <person name="Jogler C."/>
        </authorList>
    </citation>
    <scope>NUCLEOTIDE SEQUENCE [LARGE SCALE GENOMIC DNA]</scope>
    <source>
        <strain evidence="2 3">Mal4</strain>
    </source>
</reference>
<dbReference type="AlphaFoldDB" id="A0A517ZA00"/>
<dbReference type="InterPro" id="IPR003111">
    <property type="entry name" value="Lon_prtase_N"/>
</dbReference>
<dbReference type="OrthoDB" id="9806457at2"/>
<evidence type="ECO:0000313" key="2">
    <source>
        <dbReference type="EMBL" id="QDU39271.1"/>
    </source>
</evidence>
<evidence type="ECO:0000313" key="3">
    <source>
        <dbReference type="Proteomes" id="UP000320496"/>
    </source>
</evidence>